<reference evidence="1 2" key="1">
    <citation type="submission" date="2019-03" db="EMBL/GenBank/DDBJ databases">
        <title>Single cell metagenomics reveals metabolic interactions within the superorganism composed of flagellate Streblomastix strix and complex community of Bacteroidetes bacteria on its surface.</title>
        <authorList>
            <person name="Treitli S.C."/>
            <person name="Kolisko M."/>
            <person name="Husnik F."/>
            <person name="Keeling P."/>
            <person name="Hampl V."/>
        </authorList>
    </citation>
    <scope>NUCLEOTIDE SEQUENCE [LARGE SCALE GENOMIC DNA]</scope>
    <source>
        <strain evidence="1">ST1C</strain>
    </source>
</reference>
<gene>
    <name evidence="1" type="ORF">EZS28_011918</name>
</gene>
<evidence type="ECO:0000313" key="2">
    <source>
        <dbReference type="Proteomes" id="UP000324800"/>
    </source>
</evidence>
<dbReference type="AlphaFoldDB" id="A0A5J4WDN9"/>
<sequence>MVEGLILGTNQNSIVKNLPLTFIFHCDRNYWIPTLDERVQDLDFNIDYQSLVDNLGYTRVHFFVSLEHCLEFQDFKIVRTVLISPGKRYPSQYSIAMVCPFPLQQDVQQSGANFVMDIILNLTDLHRWLRYRVLVLRHSPCCSVLNSTLLLLLPLISLIGDSASRVYRDFMHVDYRSVACVLIFSSCCTFHNSGIIMRKRELSWG</sequence>
<organism evidence="1 2">
    <name type="scientific">Streblomastix strix</name>
    <dbReference type="NCBI Taxonomy" id="222440"/>
    <lineage>
        <taxon>Eukaryota</taxon>
        <taxon>Metamonada</taxon>
        <taxon>Preaxostyla</taxon>
        <taxon>Oxymonadida</taxon>
        <taxon>Streblomastigidae</taxon>
        <taxon>Streblomastix</taxon>
    </lineage>
</organism>
<name>A0A5J4WDN9_9EUKA</name>
<protein>
    <submittedName>
        <fullName evidence="1">Uncharacterized protein</fullName>
    </submittedName>
</protein>
<comment type="caution">
    <text evidence="1">The sequence shown here is derived from an EMBL/GenBank/DDBJ whole genome shotgun (WGS) entry which is preliminary data.</text>
</comment>
<evidence type="ECO:0000313" key="1">
    <source>
        <dbReference type="EMBL" id="KAA6392555.1"/>
    </source>
</evidence>
<accession>A0A5J4WDN9</accession>
<dbReference type="Proteomes" id="UP000324800">
    <property type="component" value="Unassembled WGS sequence"/>
</dbReference>
<dbReference type="EMBL" id="SNRW01002502">
    <property type="protein sequence ID" value="KAA6392555.1"/>
    <property type="molecule type" value="Genomic_DNA"/>
</dbReference>
<proteinExistence type="predicted"/>